<evidence type="ECO:0000313" key="1">
    <source>
        <dbReference type="EMBL" id="KAL1280503.1"/>
    </source>
</evidence>
<sequence>MQLSVFPVTLSPACRFEDCHTLSPPRQLISRMLLLHLVAVRHCPHSLSPIPFSLSLSIVLPTSRSLSLPDCVTHMMPSLLVNTLCPYLTLSLHSLSRSLWSGRAGSPAQF</sequence>
<dbReference type="Proteomes" id="UP001558613">
    <property type="component" value="Unassembled WGS sequence"/>
</dbReference>
<evidence type="ECO:0000313" key="2">
    <source>
        <dbReference type="Proteomes" id="UP001558613"/>
    </source>
</evidence>
<organism evidence="1 2">
    <name type="scientific">Cirrhinus molitorella</name>
    <name type="common">mud carp</name>
    <dbReference type="NCBI Taxonomy" id="172907"/>
    <lineage>
        <taxon>Eukaryota</taxon>
        <taxon>Metazoa</taxon>
        <taxon>Chordata</taxon>
        <taxon>Craniata</taxon>
        <taxon>Vertebrata</taxon>
        <taxon>Euteleostomi</taxon>
        <taxon>Actinopterygii</taxon>
        <taxon>Neopterygii</taxon>
        <taxon>Teleostei</taxon>
        <taxon>Ostariophysi</taxon>
        <taxon>Cypriniformes</taxon>
        <taxon>Cyprinidae</taxon>
        <taxon>Labeoninae</taxon>
        <taxon>Labeonini</taxon>
        <taxon>Cirrhinus</taxon>
    </lineage>
</organism>
<protein>
    <submittedName>
        <fullName evidence="1">Uncharacterized protein</fullName>
    </submittedName>
</protein>
<comment type="caution">
    <text evidence="1">The sequence shown here is derived from an EMBL/GenBank/DDBJ whole genome shotgun (WGS) entry which is preliminary data.</text>
</comment>
<accession>A0ABR3NTZ7</accession>
<proteinExistence type="predicted"/>
<reference evidence="1 2" key="1">
    <citation type="submission" date="2023-09" db="EMBL/GenBank/DDBJ databases">
        <authorList>
            <person name="Wang M."/>
        </authorList>
    </citation>
    <scope>NUCLEOTIDE SEQUENCE [LARGE SCALE GENOMIC DNA]</scope>
    <source>
        <strain evidence="1">GT-2023</strain>
        <tissue evidence="1">Liver</tissue>
    </source>
</reference>
<name>A0ABR3NTZ7_9TELE</name>
<dbReference type="EMBL" id="JAYMGO010000002">
    <property type="protein sequence ID" value="KAL1280503.1"/>
    <property type="molecule type" value="Genomic_DNA"/>
</dbReference>
<gene>
    <name evidence="1" type="ORF">QQF64_015103</name>
</gene>
<keyword evidence="2" id="KW-1185">Reference proteome</keyword>